<dbReference type="Proteomes" id="UP000749646">
    <property type="component" value="Unassembled WGS sequence"/>
</dbReference>
<accession>A0A9P6LUA5</accession>
<evidence type="ECO:0000313" key="2">
    <source>
        <dbReference type="EMBL" id="KAF9942887.1"/>
    </source>
</evidence>
<proteinExistence type="predicted"/>
<reference evidence="2" key="1">
    <citation type="journal article" date="2020" name="Fungal Divers.">
        <title>Resolving the Mortierellaceae phylogeny through synthesis of multi-gene phylogenetics and phylogenomics.</title>
        <authorList>
            <person name="Vandepol N."/>
            <person name="Liber J."/>
            <person name="Desiro A."/>
            <person name="Na H."/>
            <person name="Kennedy M."/>
            <person name="Barry K."/>
            <person name="Grigoriev I.V."/>
            <person name="Miller A.N."/>
            <person name="O'Donnell K."/>
            <person name="Stajich J.E."/>
            <person name="Bonito G."/>
        </authorList>
    </citation>
    <scope>NUCLEOTIDE SEQUENCE</scope>
    <source>
        <strain evidence="2">MES-2147</strain>
    </source>
</reference>
<dbReference type="Pfam" id="PF13917">
    <property type="entry name" value="zf-CCHC_3"/>
    <property type="match status" value="1"/>
</dbReference>
<dbReference type="AlphaFoldDB" id="A0A9P6LUA5"/>
<keyword evidence="3" id="KW-1185">Reference proteome</keyword>
<feature type="region of interest" description="Disordered" evidence="1">
    <location>
        <begin position="1"/>
        <end position="22"/>
    </location>
</feature>
<evidence type="ECO:0000313" key="3">
    <source>
        <dbReference type="Proteomes" id="UP000749646"/>
    </source>
</evidence>
<comment type="caution">
    <text evidence="2">The sequence shown here is derived from an EMBL/GenBank/DDBJ whole genome shotgun (WGS) entry which is preliminary data.</text>
</comment>
<sequence length="114" mass="13279">MSGRYGGSNAPPVRPTQSHRKNKVLIVLIPHTRHLKITNKMHKYNRDKGPKYSHSATRAKAPPTQQCQKCLEFGHYTYDCKAERVYKARPTRTQQLKKPIKRQEVEVPEEFLPK</sequence>
<feature type="region of interest" description="Disordered" evidence="1">
    <location>
        <begin position="40"/>
        <end position="64"/>
    </location>
</feature>
<dbReference type="EMBL" id="JAAAHW010009302">
    <property type="protein sequence ID" value="KAF9942887.1"/>
    <property type="molecule type" value="Genomic_DNA"/>
</dbReference>
<protein>
    <submittedName>
        <fullName evidence="2">Uncharacterized protein</fullName>
    </submittedName>
</protein>
<feature type="region of interest" description="Disordered" evidence="1">
    <location>
        <begin position="91"/>
        <end position="114"/>
    </location>
</feature>
<gene>
    <name evidence="2" type="ORF">BGZ65_001192</name>
</gene>
<name>A0A9P6LUA5_9FUNG</name>
<feature type="non-terminal residue" evidence="2">
    <location>
        <position position="114"/>
    </location>
</feature>
<organism evidence="2 3">
    <name type="scientific">Modicella reniformis</name>
    <dbReference type="NCBI Taxonomy" id="1440133"/>
    <lineage>
        <taxon>Eukaryota</taxon>
        <taxon>Fungi</taxon>
        <taxon>Fungi incertae sedis</taxon>
        <taxon>Mucoromycota</taxon>
        <taxon>Mortierellomycotina</taxon>
        <taxon>Mortierellomycetes</taxon>
        <taxon>Mortierellales</taxon>
        <taxon>Mortierellaceae</taxon>
        <taxon>Modicella</taxon>
    </lineage>
</organism>
<dbReference type="InterPro" id="IPR039715">
    <property type="entry name" value="ZCCHC10"/>
</dbReference>
<dbReference type="SUPFAM" id="SSF57756">
    <property type="entry name" value="Retrovirus zinc finger-like domains"/>
    <property type="match status" value="1"/>
</dbReference>
<dbReference type="GO" id="GO:0008270">
    <property type="term" value="F:zinc ion binding"/>
    <property type="evidence" value="ECO:0007669"/>
    <property type="project" value="InterPro"/>
</dbReference>
<dbReference type="OrthoDB" id="437973at2759"/>
<dbReference type="PANTHER" id="PTHR13491:SF0">
    <property type="entry name" value="ZINC FINGER CCHC DOMAIN-CONTAINING PROTEIN 10"/>
    <property type="match status" value="1"/>
</dbReference>
<evidence type="ECO:0000256" key="1">
    <source>
        <dbReference type="SAM" id="MobiDB-lite"/>
    </source>
</evidence>
<dbReference type="PANTHER" id="PTHR13491">
    <property type="entry name" value="ZCCHC10 PROTEIN"/>
    <property type="match status" value="1"/>
</dbReference>
<dbReference type="InterPro" id="IPR036875">
    <property type="entry name" value="Znf_CCHC_sf"/>
</dbReference>
<dbReference type="GO" id="GO:0003676">
    <property type="term" value="F:nucleic acid binding"/>
    <property type="evidence" value="ECO:0007669"/>
    <property type="project" value="InterPro"/>
</dbReference>
<feature type="compositionally biased region" description="Basic and acidic residues" evidence="1">
    <location>
        <begin position="101"/>
        <end position="114"/>
    </location>
</feature>